<dbReference type="OrthoDB" id="344202at2759"/>
<sequence length="134" mass="15394">MKIFYLTKTLFLILILGVFVKSENFRSAQELEENTSNFEENSQNSSKNFVSNAISDYYNHVSNAVTSKLSEEAQKIKSRFKDVVQSAGDSIKNFITEKKLGNFGHFVSFEITKDVNTSKPLKYRLKTSKFLWIS</sequence>
<name>A0A2P4YWU3_9CRYT</name>
<dbReference type="EMBL" id="JIBK01000002">
    <property type="protein sequence ID" value="POM82279.1"/>
    <property type="molecule type" value="Genomic_DNA"/>
</dbReference>
<gene>
    <name evidence="2" type="ORF">CmeUKMEL1_01600</name>
</gene>
<keyword evidence="3" id="KW-1185">Reference proteome</keyword>
<reference evidence="2 3" key="1">
    <citation type="submission" date="2014-04" db="EMBL/GenBank/DDBJ databases">
        <title>Comparative Genomics of Cryptosporidium Species.</title>
        <authorList>
            <person name="Silva J.C."/>
            <person name="Su Q."/>
            <person name="Chalmers R."/>
            <person name="Chibucos M.C."/>
            <person name="Elwin K."/>
            <person name="Godinez A."/>
            <person name="Guo F."/>
            <person name="Huynh K."/>
            <person name="Orvis J."/>
            <person name="Ott S."/>
            <person name="Sadzewicz L."/>
            <person name="Sengamalay N."/>
            <person name="Shetty A."/>
            <person name="Sun M."/>
            <person name="Tallon L."/>
            <person name="Xiao L."/>
            <person name="Zhang H."/>
            <person name="Fraser C.M."/>
            <person name="Zhu G."/>
            <person name="Kissinger J."/>
            <person name="Widmer G."/>
        </authorList>
    </citation>
    <scope>NUCLEOTIDE SEQUENCE [LARGE SCALE GENOMIC DNA]</scope>
    <source>
        <strain evidence="2 3">UKMEL1</strain>
    </source>
</reference>
<evidence type="ECO:0000256" key="1">
    <source>
        <dbReference type="SAM" id="SignalP"/>
    </source>
</evidence>
<organism evidence="2 3">
    <name type="scientific">Cryptosporidium meleagridis</name>
    <dbReference type="NCBI Taxonomy" id="93969"/>
    <lineage>
        <taxon>Eukaryota</taxon>
        <taxon>Sar</taxon>
        <taxon>Alveolata</taxon>
        <taxon>Apicomplexa</taxon>
        <taxon>Conoidasida</taxon>
        <taxon>Coccidia</taxon>
        <taxon>Eucoccidiorida</taxon>
        <taxon>Eimeriorina</taxon>
        <taxon>Cryptosporidiidae</taxon>
        <taxon>Cryptosporidium</taxon>
    </lineage>
</organism>
<protein>
    <recommendedName>
        <fullName evidence="4">Integral membrane protein</fullName>
    </recommendedName>
</protein>
<evidence type="ECO:0000313" key="2">
    <source>
        <dbReference type="EMBL" id="POM82279.1"/>
    </source>
</evidence>
<evidence type="ECO:0008006" key="4">
    <source>
        <dbReference type="Google" id="ProtNLM"/>
    </source>
</evidence>
<feature type="signal peptide" evidence="1">
    <location>
        <begin position="1"/>
        <end position="22"/>
    </location>
</feature>
<dbReference type="AlphaFoldDB" id="A0A2P4YWU3"/>
<accession>A0A2P4YWU3</accession>
<evidence type="ECO:0000313" key="3">
    <source>
        <dbReference type="Proteomes" id="UP000236928"/>
    </source>
</evidence>
<dbReference type="VEuPathDB" id="CryptoDB:CmeUKMEL1_01600"/>
<keyword evidence="1" id="KW-0732">Signal</keyword>
<feature type="chain" id="PRO_5015135169" description="Integral membrane protein" evidence="1">
    <location>
        <begin position="23"/>
        <end position="134"/>
    </location>
</feature>
<comment type="caution">
    <text evidence="2">The sequence shown here is derived from an EMBL/GenBank/DDBJ whole genome shotgun (WGS) entry which is preliminary data.</text>
</comment>
<dbReference type="Proteomes" id="UP000236928">
    <property type="component" value="Unassembled WGS sequence"/>
</dbReference>
<proteinExistence type="predicted"/>